<feature type="region of interest" description="Disordered" evidence="1">
    <location>
        <begin position="22"/>
        <end position="42"/>
    </location>
</feature>
<comment type="caution">
    <text evidence="2">The sequence shown here is derived from an EMBL/GenBank/DDBJ whole genome shotgun (WGS) entry which is preliminary data.</text>
</comment>
<evidence type="ECO:0000313" key="3">
    <source>
        <dbReference type="Proteomes" id="UP001184150"/>
    </source>
</evidence>
<evidence type="ECO:0008006" key="4">
    <source>
        <dbReference type="Google" id="ProtNLM"/>
    </source>
</evidence>
<organism evidence="2 3">
    <name type="scientific">Novosphingobium capsulatum</name>
    <dbReference type="NCBI Taxonomy" id="13688"/>
    <lineage>
        <taxon>Bacteria</taxon>
        <taxon>Pseudomonadati</taxon>
        <taxon>Pseudomonadota</taxon>
        <taxon>Alphaproteobacteria</taxon>
        <taxon>Sphingomonadales</taxon>
        <taxon>Sphingomonadaceae</taxon>
        <taxon>Novosphingobium</taxon>
    </lineage>
</organism>
<dbReference type="PROSITE" id="PS51257">
    <property type="entry name" value="PROKAR_LIPOPROTEIN"/>
    <property type="match status" value="1"/>
</dbReference>
<protein>
    <recommendedName>
        <fullName evidence="4">Lipoprotein</fullName>
    </recommendedName>
</protein>
<evidence type="ECO:0000256" key="1">
    <source>
        <dbReference type="SAM" id="MobiDB-lite"/>
    </source>
</evidence>
<sequence>MVRSIPVVALLIALAACTPGDAPRSAGADGHSPKTPAATPIGRAESCIPLSQISESRVRDDWTIDFRVGNRWYRNTLPQRCYGLGFQQTFGYATSQAQLCSVDVITVLQTGPGGGPRGSCGLGQFQPVTLAK</sequence>
<gene>
    <name evidence="2" type="ORF">J2792_003840</name>
</gene>
<name>A0ABU1MRP2_9SPHN</name>
<dbReference type="EMBL" id="JAVDRD010000013">
    <property type="protein sequence ID" value="MDR6512952.1"/>
    <property type="molecule type" value="Genomic_DNA"/>
</dbReference>
<reference evidence="2 3" key="1">
    <citation type="submission" date="2023-07" db="EMBL/GenBank/DDBJ databases">
        <title>Sorghum-associated microbial communities from plants grown in Nebraska, USA.</title>
        <authorList>
            <person name="Schachtman D."/>
        </authorList>
    </citation>
    <scope>NUCLEOTIDE SEQUENCE [LARGE SCALE GENOMIC DNA]</scope>
    <source>
        <strain evidence="2 3">DS1027</strain>
    </source>
</reference>
<dbReference type="RefSeq" id="WP_309806337.1">
    <property type="nucleotide sequence ID" value="NZ_JAVDRD010000013.1"/>
</dbReference>
<dbReference type="Proteomes" id="UP001184150">
    <property type="component" value="Unassembled WGS sequence"/>
</dbReference>
<keyword evidence="3" id="KW-1185">Reference proteome</keyword>
<evidence type="ECO:0000313" key="2">
    <source>
        <dbReference type="EMBL" id="MDR6512952.1"/>
    </source>
</evidence>
<proteinExistence type="predicted"/>
<accession>A0ABU1MRP2</accession>